<dbReference type="InterPro" id="IPR036388">
    <property type="entry name" value="WH-like_DNA-bd_sf"/>
</dbReference>
<dbReference type="Gene3D" id="3.40.190.290">
    <property type="match status" value="1"/>
</dbReference>
<dbReference type="PROSITE" id="PS50931">
    <property type="entry name" value="HTH_LYSR"/>
    <property type="match status" value="1"/>
</dbReference>
<dbReference type="PANTHER" id="PTHR30537">
    <property type="entry name" value="HTH-TYPE TRANSCRIPTIONAL REGULATOR"/>
    <property type="match status" value="1"/>
</dbReference>
<dbReference type="InterPro" id="IPR005119">
    <property type="entry name" value="LysR_subst-bd"/>
</dbReference>
<gene>
    <name evidence="6" type="ORF">NF685_07975</name>
</gene>
<dbReference type="Gene3D" id="1.10.10.10">
    <property type="entry name" value="Winged helix-like DNA-binding domain superfamily/Winged helix DNA-binding domain"/>
    <property type="match status" value="1"/>
</dbReference>
<name>A0ABT1CGG3_9PROT</name>
<dbReference type="RefSeq" id="WP_252849219.1">
    <property type="nucleotide sequence ID" value="NZ_BAPW01000010.1"/>
</dbReference>
<accession>A0ABT1CGG3</accession>
<comment type="similarity">
    <text evidence="1">Belongs to the LysR transcriptional regulatory family.</text>
</comment>
<proteinExistence type="inferred from homology"/>
<comment type="caution">
    <text evidence="6">The sequence shown here is derived from an EMBL/GenBank/DDBJ whole genome shotgun (WGS) entry which is preliminary data.</text>
</comment>
<keyword evidence="7" id="KW-1185">Reference proteome</keyword>
<dbReference type="SUPFAM" id="SSF46785">
    <property type="entry name" value="Winged helix' DNA-binding domain"/>
    <property type="match status" value="1"/>
</dbReference>
<evidence type="ECO:0000256" key="3">
    <source>
        <dbReference type="ARBA" id="ARBA00023125"/>
    </source>
</evidence>
<reference evidence="6 7" key="1">
    <citation type="submission" date="2022-06" db="EMBL/GenBank/DDBJ databases">
        <title>Whole-genome of Asaia lannensis strain LMG 27011T.</title>
        <authorList>
            <person name="Sombolestani A."/>
        </authorList>
    </citation>
    <scope>NUCLEOTIDE SEQUENCE [LARGE SCALE GENOMIC DNA]</scope>
    <source>
        <strain evidence="6 7">NBRC 102526</strain>
    </source>
</reference>
<evidence type="ECO:0000256" key="2">
    <source>
        <dbReference type="ARBA" id="ARBA00023015"/>
    </source>
</evidence>
<evidence type="ECO:0000259" key="5">
    <source>
        <dbReference type="PROSITE" id="PS50931"/>
    </source>
</evidence>
<dbReference type="EMBL" id="JAMXQU010000004">
    <property type="protein sequence ID" value="MCO6159962.1"/>
    <property type="molecule type" value="Genomic_DNA"/>
</dbReference>
<dbReference type="InterPro" id="IPR036390">
    <property type="entry name" value="WH_DNA-bd_sf"/>
</dbReference>
<evidence type="ECO:0000256" key="1">
    <source>
        <dbReference type="ARBA" id="ARBA00009437"/>
    </source>
</evidence>
<dbReference type="Proteomes" id="UP001523401">
    <property type="component" value="Unassembled WGS sequence"/>
</dbReference>
<dbReference type="SUPFAM" id="SSF53850">
    <property type="entry name" value="Periplasmic binding protein-like II"/>
    <property type="match status" value="1"/>
</dbReference>
<dbReference type="Pfam" id="PF03466">
    <property type="entry name" value="LysR_substrate"/>
    <property type="match status" value="1"/>
</dbReference>
<dbReference type="InterPro" id="IPR000847">
    <property type="entry name" value="LysR_HTH_N"/>
</dbReference>
<dbReference type="PANTHER" id="PTHR30537:SF5">
    <property type="entry name" value="HTH-TYPE TRANSCRIPTIONAL ACTIVATOR TTDR-RELATED"/>
    <property type="match status" value="1"/>
</dbReference>
<dbReference type="InterPro" id="IPR058163">
    <property type="entry name" value="LysR-type_TF_proteobact-type"/>
</dbReference>
<evidence type="ECO:0000313" key="7">
    <source>
        <dbReference type="Proteomes" id="UP001523401"/>
    </source>
</evidence>
<keyword evidence="3" id="KW-0238">DNA-binding</keyword>
<organism evidence="6 7">
    <name type="scientific">Asaia lannensis NBRC 102526</name>
    <dbReference type="NCBI Taxonomy" id="1307926"/>
    <lineage>
        <taxon>Bacteria</taxon>
        <taxon>Pseudomonadati</taxon>
        <taxon>Pseudomonadota</taxon>
        <taxon>Alphaproteobacteria</taxon>
        <taxon>Acetobacterales</taxon>
        <taxon>Acetobacteraceae</taxon>
        <taxon>Asaia</taxon>
    </lineage>
</organism>
<keyword evidence="4" id="KW-0804">Transcription</keyword>
<evidence type="ECO:0000256" key="4">
    <source>
        <dbReference type="ARBA" id="ARBA00023163"/>
    </source>
</evidence>
<evidence type="ECO:0000313" key="6">
    <source>
        <dbReference type="EMBL" id="MCO6159962.1"/>
    </source>
</evidence>
<protein>
    <submittedName>
        <fullName evidence="6">LysR substrate-binding domain-containing protein</fullName>
    </submittedName>
</protein>
<feature type="domain" description="HTH lysR-type" evidence="5">
    <location>
        <begin position="1"/>
        <end position="58"/>
    </location>
</feature>
<sequence length="311" mass="34269">MSRNEYSVFVAVADHLSYTRAAKTLGLHASSVSRSIERLEARLGLSLIEPGPEGMRLTEAGLRMSRFLTPLLDRIDQGVAALCHNETWGGELRIAAPPEILVSWVNPVIRDMLDTYPALSVSLEASVGLPDFRREAFDVFLSHRREAMQEGSYRIRLIGTYAVGLFAAPRLLEERGFQAGPDVSDGRGVPCCPEDIAGWPCLTRPEETLWTLIPDDGASMTVDMTPQSRLAATPAPIRIDFAVAGRGIVAASVDTCQPLVQEGRLVRILPGYRLPEGTIFAALPERHQPRPVVGVFLEQLIRRVRHKARQT</sequence>
<dbReference type="Pfam" id="PF00126">
    <property type="entry name" value="HTH_1"/>
    <property type="match status" value="1"/>
</dbReference>
<keyword evidence="2" id="KW-0805">Transcription regulation</keyword>